<organism evidence="3 4">
    <name type="scientific">Artemia franciscana</name>
    <name type="common">Brine shrimp</name>
    <name type="synonym">Artemia sanfranciscana</name>
    <dbReference type="NCBI Taxonomy" id="6661"/>
    <lineage>
        <taxon>Eukaryota</taxon>
        <taxon>Metazoa</taxon>
        <taxon>Ecdysozoa</taxon>
        <taxon>Arthropoda</taxon>
        <taxon>Crustacea</taxon>
        <taxon>Branchiopoda</taxon>
        <taxon>Anostraca</taxon>
        <taxon>Artemiidae</taxon>
        <taxon>Artemia</taxon>
    </lineage>
</organism>
<dbReference type="InterPro" id="IPR017855">
    <property type="entry name" value="SMAD-like_dom_sf"/>
</dbReference>
<dbReference type="GO" id="GO:0006355">
    <property type="term" value="P:regulation of DNA-templated transcription"/>
    <property type="evidence" value="ECO:0007669"/>
    <property type="project" value="InterPro"/>
</dbReference>
<feature type="region of interest" description="Disordered" evidence="1">
    <location>
        <begin position="239"/>
        <end position="304"/>
    </location>
</feature>
<dbReference type="FunFam" id="2.60.200.10:FF:000006">
    <property type="entry name" value="Expansion, isoform A"/>
    <property type="match status" value="1"/>
</dbReference>
<dbReference type="PANTHER" id="PTHR22742:SF2">
    <property type="entry name" value="EXPANSION, ISOFORM A-RELATED"/>
    <property type="match status" value="1"/>
</dbReference>
<feature type="compositionally biased region" description="Gly residues" evidence="1">
    <location>
        <begin position="264"/>
        <end position="273"/>
    </location>
</feature>
<gene>
    <name evidence="3" type="ORF">QYM36_004199</name>
</gene>
<dbReference type="InterPro" id="IPR008984">
    <property type="entry name" value="SMAD_FHA_dom_sf"/>
</dbReference>
<keyword evidence="4" id="KW-1185">Reference proteome</keyword>
<evidence type="ECO:0000313" key="4">
    <source>
        <dbReference type="Proteomes" id="UP001187531"/>
    </source>
</evidence>
<feature type="domain" description="MH2" evidence="2">
    <location>
        <begin position="62"/>
        <end position="247"/>
    </location>
</feature>
<name>A0AA88I5F2_ARTSF</name>
<dbReference type="Gene3D" id="2.60.200.10">
    <property type="match status" value="1"/>
</dbReference>
<dbReference type="Proteomes" id="UP001187531">
    <property type="component" value="Unassembled WGS sequence"/>
</dbReference>
<accession>A0AA88I5F2</accession>
<dbReference type="SUPFAM" id="SSF49879">
    <property type="entry name" value="SMAD/FHA domain"/>
    <property type="match status" value="1"/>
</dbReference>
<dbReference type="Pfam" id="PF03166">
    <property type="entry name" value="MH2"/>
    <property type="match status" value="1"/>
</dbReference>
<dbReference type="SMART" id="SM00524">
    <property type="entry name" value="DWB"/>
    <property type="match status" value="1"/>
</dbReference>
<comment type="caution">
    <text evidence="3">The sequence shown here is derived from an EMBL/GenBank/DDBJ whole genome shotgun (WGS) entry which is preliminary data.</text>
</comment>
<dbReference type="InterPro" id="IPR001132">
    <property type="entry name" value="SMAD_dom_Dwarfin-type"/>
</dbReference>
<proteinExistence type="predicted"/>
<reference evidence="3" key="1">
    <citation type="submission" date="2023-07" db="EMBL/GenBank/DDBJ databases">
        <title>Chromosome-level genome assembly of Artemia franciscana.</title>
        <authorList>
            <person name="Jo E."/>
        </authorList>
    </citation>
    <scope>NUCLEOTIDE SEQUENCE</scope>
    <source>
        <tissue evidence="3">Whole body</tissue>
    </source>
</reference>
<feature type="compositionally biased region" description="Basic and acidic residues" evidence="1">
    <location>
        <begin position="279"/>
        <end position="303"/>
    </location>
</feature>
<evidence type="ECO:0000259" key="2">
    <source>
        <dbReference type="PROSITE" id="PS51076"/>
    </source>
</evidence>
<dbReference type="PROSITE" id="PS51076">
    <property type="entry name" value="MH2"/>
    <property type="match status" value="1"/>
</dbReference>
<dbReference type="AlphaFoldDB" id="A0AA88I5F2"/>
<dbReference type="GO" id="GO:0009791">
    <property type="term" value="P:post-embryonic development"/>
    <property type="evidence" value="ECO:0007669"/>
    <property type="project" value="UniProtKB-ARBA"/>
</dbReference>
<evidence type="ECO:0000313" key="3">
    <source>
        <dbReference type="EMBL" id="KAK2720231.1"/>
    </source>
</evidence>
<sequence length="472" mass="53921">MTLIWRENRMVSRRKILSRSRDDLRLDVPEEEEDVWQQKDKLLRDHMSEVNEKWSQIDDEIWAKVIVMERNRRVAKAYARAPVLTVNGSDDGFDGYRIGLNGFDNPMRDPKTEEIKRHIGQGVKLKMDDAGNILVKRLAKSNVYIKALSEENSISNEGLKLPNGALEVDKPVKLFDMKKFQLNITKEIQRAYPDRRQLEKQCITSLGFVRNETDPLDCPIWVMLINIVAIDMLKSKMPPMKRMESRSRNRVAMPEEDPYSVAGGSAGSSGSSGSGAPPRRSDKPPKLPPRDGHYGQKIPKPDYDDAIDEETFKAMQAQRAKDQIFEKDKKYDDPYYCGLRARISNFARRRSTEKDREREAVEGRRALLQSALGSNAIYVHPPTLWPSRSYDSGMASLPGSQADVNRLWKPYTPTPCSWNTLPYRPGMCKTKIGLLMNLLSAIASFLSILKVKELSCCMTMCRKENIIFQRAS</sequence>
<dbReference type="EMBL" id="JAVRJZ010000007">
    <property type="protein sequence ID" value="KAK2720231.1"/>
    <property type="molecule type" value="Genomic_DNA"/>
</dbReference>
<dbReference type="GO" id="GO:0050793">
    <property type="term" value="P:regulation of developmental process"/>
    <property type="evidence" value="ECO:0007669"/>
    <property type="project" value="UniProtKB-ARBA"/>
</dbReference>
<dbReference type="GO" id="GO:0051239">
    <property type="term" value="P:regulation of multicellular organismal process"/>
    <property type="evidence" value="ECO:0007669"/>
    <property type="project" value="UniProtKB-ARBA"/>
</dbReference>
<evidence type="ECO:0000256" key="1">
    <source>
        <dbReference type="SAM" id="MobiDB-lite"/>
    </source>
</evidence>
<dbReference type="PANTHER" id="PTHR22742">
    <property type="entry name" value="EXPANSION, ISOFORM A-RELATED"/>
    <property type="match status" value="1"/>
</dbReference>
<protein>
    <recommendedName>
        <fullName evidence="2">MH2 domain-containing protein</fullName>
    </recommendedName>
</protein>